<dbReference type="InterPro" id="IPR036388">
    <property type="entry name" value="WH-like_DNA-bd_sf"/>
</dbReference>
<dbReference type="GO" id="GO:0003677">
    <property type="term" value="F:DNA binding"/>
    <property type="evidence" value="ECO:0007669"/>
    <property type="project" value="UniProtKB-UniRule"/>
</dbReference>
<dbReference type="Pfam" id="PF13191">
    <property type="entry name" value="AAA_16"/>
    <property type="match status" value="1"/>
</dbReference>
<dbReference type="HOGENOM" id="CLU_004435_2_0_7"/>
<dbReference type="PROSITE" id="PS51755">
    <property type="entry name" value="OMPR_PHOB"/>
    <property type="match status" value="1"/>
</dbReference>
<dbReference type="CDD" id="cd00383">
    <property type="entry name" value="trans_reg_C"/>
    <property type="match status" value="1"/>
</dbReference>
<dbReference type="InterPro" id="IPR001867">
    <property type="entry name" value="OmpR/PhoB-type_DNA-bd"/>
</dbReference>
<sequence length="841" mass="94177">MRETAAFVFPPFRLDVKAEQLWRAGEAVRLTPKAFAVLCHLVFHAGQLVPKAELIKAVWETLYISDAALTTCMYELRQALGEQAQAPQFIETVRGRGYRFIAPVTPEALSPVSYDSALLKPAPQPAMGRPRHPIIGRDAALAQLHQWFEMALQGKRQVGFVTGEAGIGKTTLVETFLADVGTEALPWVGYGQCIEQYGAGEAYLPLLEALGRLCRGPNGSQLVTLLRQQAPSWLAQLPAQLPASERGNLSHQGSSTTRERMLRELAETVEVLTADYPLVLVLEDLHWCDPSTLEWLAYMARRRDTARLLVLGTYRPVDAIVHKYRVHSLIQELRVHSQCEMLALDYWSEAEVDQYVAQQVSGERLPAGFTNVLHQRTSGNPLFVVAVVEDFVRQGLFQQHKANREGPEGADALAVEVMEVPESLRQLIEQQMAQLTPEEQDLLEAASVAGADFSVAAVEAVMEELAPQLEARYEALARRQQFVCAHGLETWPDGTVAARYRFIHALYQEVVYARVSPGRCLRFHQQMGIRKETGYGTRAREIAAELAMHFVHGHDIPRAVQYLHLAGEHALWQSAHQEAETHLTQGLALLQTLPETRERRQREVGLQSSLGSALIVTKGTTSPEVEQAYTRAYTLCRELGATDNPECLPVLRGLWSFYSNRTRFTTAQEFGEALLILARRLRNPVYILQAHHGLGNVAMWLGHFAQAQVYCQEGITLYDAQQHHAEAFLYNDQHPKVQALATLSRTLWYLGYPDQALQRIRQAYTLAEELPPSRSPAQALYHMLAIYRYRRAPHATIEAYARRLMAMHATSPIASWQSMFELGRSQVSQGLGQAGPHSIGF</sequence>
<dbReference type="EMBL" id="AZHX01001258">
    <property type="protein sequence ID" value="ETX04278.1"/>
    <property type="molecule type" value="Genomic_DNA"/>
</dbReference>
<name>W4M2A8_9BACT</name>
<gene>
    <name evidence="6" type="ORF">ETSY2_29710</name>
</gene>
<accession>W4M2A8</accession>
<evidence type="ECO:0000256" key="4">
    <source>
        <dbReference type="PROSITE-ProRule" id="PRU01091"/>
    </source>
</evidence>
<dbReference type="Gene3D" id="1.25.40.10">
    <property type="entry name" value="Tetratricopeptide repeat domain"/>
    <property type="match status" value="1"/>
</dbReference>
<dbReference type="InterPro" id="IPR041664">
    <property type="entry name" value="AAA_16"/>
</dbReference>
<dbReference type="SUPFAM" id="SSF52540">
    <property type="entry name" value="P-loop containing nucleoside triphosphate hydrolases"/>
    <property type="match status" value="1"/>
</dbReference>
<dbReference type="GO" id="GO:0000160">
    <property type="term" value="P:phosphorelay signal transduction system"/>
    <property type="evidence" value="ECO:0007669"/>
    <property type="project" value="InterPro"/>
</dbReference>
<keyword evidence="2" id="KW-0067">ATP-binding</keyword>
<dbReference type="Gene3D" id="3.40.50.300">
    <property type="entry name" value="P-loop containing nucleotide triphosphate hydrolases"/>
    <property type="match status" value="1"/>
</dbReference>
<organism evidence="6 7">
    <name type="scientific">Candidatus Entotheonella gemina</name>
    <dbReference type="NCBI Taxonomy" id="1429439"/>
    <lineage>
        <taxon>Bacteria</taxon>
        <taxon>Pseudomonadati</taxon>
        <taxon>Nitrospinota/Tectimicrobiota group</taxon>
        <taxon>Candidatus Tectimicrobiota</taxon>
        <taxon>Candidatus Entotheonellia</taxon>
        <taxon>Candidatus Entotheonellales</taxon>
        <taxon>Candidatus Entotheonellaceae</taxon>
        <taxon>Candidatus Entotheonella</taxon>
    </lineage>
</organism>
<dbReference type="GO" id="GO:0005524">
    <property type="term" value="F:ATP binding"/>
    <property type="evidence" value="ECO:0007669"/>
    <property type="project" value="UniProtKB-KW"/>
</dbReference>
<keyword evidence="1" id="KW-0547">Nucleotide-binding</keyword>
<evidence type="ECO:0000256" key="2">
    <source>
        <dbReference type="ARBA" id="ARBA00022840"/>
    </source>
</evidence>
<evidence type="ECO:0000256" key="1">
    <source>
        <dbReference type="ARBA" id="ARBA00022741"/>
    </source>
</evidence>
<feature type="domain" description="OmpR/PhoB-type" evidence="5">
    <location>
        <begin position="4"/>
        <end position="102"/>
    </location>
</feature>
<evidence type="ECO:0000256" key="3">
    <source>
        <dbReference type="ARBA" id="ARBA00023125"/>
    </source>
</evidence>
<dbReference type="SMART" id="SM00862">
    <property type="entry name" value="Trans_reg_C"/>
    <property type="match status" value="1"/>
</dbReference>
<dbReference type="GO" id="GO:0005737">
    <property type="term" value="C:cytoplasm"/>
    <property type="evidence" value="ECO:0007669"/>
    <property type="project" value="TreeGrafter"/>
</dbReference>
<dbReference type="PANTHER" id="PTHR16305">
    <property type="entry name" value="TESTICULAR SOLUBLE ADENYLYL CYCLASE"/>
    <property type="match status" value="1"/>
</dbReference>
<dbReference type="InterPro" id="IPR027417">
    <property type="entry name" value="P-loop_NTPase"/>
</dbReference>
<evidence type="ECO:0000313" key="7">
    <source>
        <dbReference type="Proteomes" id="UP000019140"/>
    </source>
</evidence>
<dbReference type="SUPFAM" id="SSF46894">
    <property type="entry name" value="C-terminal effector domain of the bipartite response regulators"/>
    <property type="match status" value="1"/>
</dbReference>
<dbReference type="Proteomes" id="UP000019140">
    <property type="component" value="Unassembled WGS sequence"/>
</dbReference>
<dbReference type="Gene3D" id="1.10.10.10">
    <property type="entry name" value="Winged helix-like DNA-binding domain superfamily/Winged helix DNA-binding domain"/>
    <property type="match status" value="1"/>
</dbReference>
<evidence type="ECO:0000259" key="5">
    <source>
        <dbReference type="PROSITE" id="PS51755"/>
    </source>
</evidence>
<dbReference type="AlphaFoldDB" id="W4M2A8"/>
<protein>
    <recommendedName>
        <fullName evidence="5">OmpR/PhoB-type domain-containing protein</fullName>
    </recommendedName>
</protein>
<evidence type="ECO:0000313" key="6">
    <source>
        <dbReference type="EMBL" id="ETX04278.1"/>
    </source>
</evidence>
<keyword evidence="3 4" id="KW-0238">DNA-binding</keyword>
<dbReference type="InterPro" id="IPR011990">
    <property type="entry name" value="TPR-like_helical_dom_sf"/>
</dbReference>
<dbReference type="GO" id="GO:0004016">
    <property type="term" value="F:adenylate cyclase activity"/>
    <property type="evidence" value="ECO:0007669"/>
    <property type="project" value="TreeGrafter"/>
</dbReference>
<dbReference type="SUPFAM" id="SSF48452">
    <property type="entry name" value="TPR-like"/>
    <property type="match status" value="1"/>
</dbReference>
<dbReference type="PANTHER" id="PTHR16305:SF28">
    <property type="entry name" value="GUANYLATE CYCLASE DOMAIN-CONTAINING PROTEIN"/>
    <property type="match status" value="1"/>
</dbReference>
<dbReference type="GO" id="GO:0006355">
    <property type="term" value="P:regulation of DNA-templated transcription"/>
    <property type="evidence" value="ECO:0007669"/>
    <property type="project" value="InterPro"/>
</dbReference>
<keyword evidence="7" id="KW-1185">Reference proteome</keyword>
<proteinExistence type="predicted"/>
<reference evidence="6 7" key="1">
    <citation type="journal article" date="2014" name="Nature">
        <title>An environmental bacterial taxon with a large and distinct metabolic repertoire.</title>
        <authorList>
            <person name="Wilson M.C."/>
            <person name="Mori T."/>
            <person name="Ruckert C."/>
            <person name="Uria A.R."/>
            <person name="Helf M.J."/>
            <person name="Takada K."/>
            <person name="Gernert C."/>
            <person name="Steffens U.A."/>
            <person name="Heycke N."/>
            <person name="Schmitt S."/>
            <person name="Rinke C."/>
            <person name="Helfrich E.J."/>
            <person name="Brachmann A.O."/>
            <person name="Gurgui C."/>
            <person name="Wakimoto T."/>
            <person name="Kracht M."/>
            <person name="Crusemann M."/>
            <person name="Hentschel U."/>
            <person name="Abe I."/>
            <person name="Matsunaga S."/>
            <person name="Kalinowski J."/>
            <person name="Takeyama H."/>
            <person name="Piel J."/>
        </authorList>
    </citation>
    <scope>NUCLEOTIDE SEQUENCE [LARGE SCALE GENOMIC DNA]</scope>
    <source>
        <strain evidence="7">TSY2</strain>
    </source>
</reference>
<comment type="caution">
    <text evidence="6">The sequence shown here is derived from an EMBL/GenBank/DDBJ whole genome shotgun (WGS) entry which is preliminary data.</text>
</comment>
<feature type="non-terminal residue" evidence="6">
    <location>
        <position position="841"/>
    </location>
</feature>
<feature type="DNA-binding region" description="OmpR/PhoB-type" evidence="4">
    <location>
        <begin position="4"/>
        <end position="102"/>
    </location>
</feature>
<dbReference type="InterPro" id="IPR016032">
    <property type="entry name" value="Sig_transdc_resp-reg_C-effctor"/>
</dbReference>
<dbReference type="Pfam" id="PF00486">
    <property type="entry name" value="Trans_reg_C"/>
    <property type="match status" value="1"/>
</dbReference>